<evidence type="ECO:0008006" key="4">
    <source>
        <dbReference type="Google" id="ProtNLM"/>
    </source>
</evidence>
<dbReference type="EMBL" id="JBBPBN010000026">
    <property type="protein sequence ID" value="KAK9008180.1"/>
    <property type="molecule type" value="Genomic_DNA"/>
</dbReference>
<reference evidence="2 3" key="1">
    <citation type="journal article" date="2024" name="G3 (Bethesda)">
        <title>Genome assembly of Hibiscus sabdariffa L. provides insights into metabolisms of medicinal natural products.</title>
        <authorList>
            <person name="Kim T."/>
        </authorList>
    </citation>
    <scope>NUCLEOTIDE SEQUENCE [LARGE SCALE GENOMIC DNA]</scope>
    <source>
        <strain evidence="2">TK-2024</strain>
        <tissue evidence="2">Old leaves</tissue>
    </source>
</reference>
<comment type="caution">
    <text evidence="2">The sequence shown here is derived from an EMBL/GenBank/DDBJ whole genome shotgun (WGS) entry which is preliminary data.</text>
</comment>
<accession>A0ABR2R5S7</accession>
<organism evidence="2 3">
    <name type="scientific">Hibiscus sabdariffa</name>
    <name type="common">roselle</name>
    <dbReference type="NCBI Taxonomy" id="183260"/>
    <lineage>
        <taxon>Eukaryota</taxon>
        <taxon>Viridiplantae</taxon>
        <taxon>Streptophyta</taxon>
        <taxon>Embryophyta</taxon>
        <taxon>Tracheophyta</taxon>
        <taxon>Spermatophyta</taxon>
        <taxon>Magnoliopsida</taxon>
        <taxon>eudicotyledons</taxon>
        <taxon>Gunneridae</taxon>
        <taxon>Pentapetalae</taxon>
        <taxon>rosids</taxon>
        <taxon>malvids</taxon>
        <taxon>Malvales</taxon>
        <taxon>Malvaceae</taxon>
        <taxon>Malvoideae</taxon>
        <taxon>Hibiscus</taxon>
    </lineage>
</organism>
<evidence type="ECO:0000313" key="3">
    <source>
        <dbReference type="Proteomes" id="UP001396334"/>
    </source>
</evidence>
<sequence length="310" mass="34380">MRGFIASNPLGLKQERVQVAVKRSLQKGTKGSDQGPQVLETNNFVVEPTIPGQVLNVVGDGLRSKGHHKAMSIVEDGAALDGGTRGGLKKGLKGVSNLKLQVRKQSVFKAPNLPLLSEWVNSLSCNVSVEKHSHVPVDSSSTQGDPPDTRSHTNNVHGIGLKVIWVISIWCRLGIWQPHLQCWDSSYSVRNGFNQMDAYSSNALAARVSYDEDILFGGILWTIWKTRNARLFSSDSSISDNVMERAMRLFDDTLRARLPERCNREGNQAAGLMARLAWRGTPEYHRYMDPPLDIRDILISDRANLHSVMA</sequence>
<dbReference type="Proteomes" id="UP001396334">
    <property type="component" value="Unassembled WGS sequence"/>
</dbReference>
<gene>
    <name evidence="2" type="ORF">V6N11_075082</name>
</gene>
<name>A0ABR2R5S7_9ROSI</name>
<keyword evidence="3" id="KW-1185">Reference proteome</keyword>
<protein>
    <recommendedName>
        <fullName evidence="4">RNase H type-1 domain-containing protein</fullName>
    </recommendedName>
</protein>
<evidence type="ECO:0000256" key="1">
    <source>
        <dbReference type="SAM" id="MobiDB-lite"/>
    </source>
</evidence>
<evidence type="ECO:0000313" key="2">
    <source>
        <dbReference type="EMBL" id="KAK9008180.1"/>
    </source>
</evidence>
<proteinExistence type="predicted"/>
<feature type="region of interest" description="Disordered" evidence="1">
    <location>
        <begin position="134"/>
        <end position="153"/>
    </location>
</feature>